<evidence type="ECO:0000256" key="4">
    <source>
        <dbReference type="ARBA" id="ARBA00022692"/>
    </source>
</evidence>
<feature type="domain" description="ABC transporter" evidence="10">
    <location>
        <begin position="446"/>
        <end position="665"/>
    </location>
</feature>
<evidence type="ECO:0000256" key="9">
    <source>
        <dbReference type="SAM" id="Phobius"/>
    </source>
</evidence>
<evidence type="ECO:0000313" key="12">
    <source>
        <dbReference type="EMBL" id="CAF0944531.1"/>
    </source>
</evidence>
<dbReference type="GO" id="GO:0007031">
    <property type="term" value="P:peroxisome organization"/>
    <property type="evidence" value="ECO:0007669"/>
    <property type="project" value="TreeGrafter"/>
</dbReference>
<keyword evidence="5" id="KW-0547">Nucleotide-binding</keyword>
<dbReference type="OrthoDB" id="422637at2759"/>
<dbReference type="SUPFAM" id="SSF90123">
    <property type="entry name" value="ABC transporter transmembrane region"/>
    <property type="match status" value="1"/>
</dbReference>
<keyword evidence="6" id="KW-0067">ATP-binding</keyword>
<gene>
    <name evidence="12" type="ORF">OXX778_LOCUS13611</name>
</gene>
<evidence type="ECO:0000256" key="3">
    <source>
        <dbReference type="ARBA" id="ARBA00022448"/>
    </source>
</evidence>
<dbReference type="InterPro" id="IPR027417">
    <property type="entry name" value="P-loop_NTPase"/>
</dbReference>
<sequence length="665" mass="76734">MSVFSKFLQNPLMRRNAIILASSMVFAYWSSLKIMNYRNKRLAHKQKNDHSVLFKKKQEKKDKIAVDRHFFKNLKRLLKIVIPNWFSAETAYLLLVAVSLIARTYADVFMIMIGTSIESTIISGNLNGLITHLAKYVSAMPFISLVNNSLKYGIDELKLRFRTRLTKYLYSKYLKNLTYYKMNNLDNRIANADQLLTQDVERFCNSLTELYSNLSKPILDVGIYSVKLTAAIGAQGPAIMLFYLAISGVFLTMLRKPVANMTVKEQQNEGEFRHMNSRLITNSEEVAFYQGHKREEINLMNSYNRLETHLRNFITFRFSMGFIDNIIAKYFATFIGYNVVSMPFMKPNNPLAKFDHSQRLESYYTSGRMLVKLAEALGRISLAGREMTRLAGFTERVTQIINVIDDLNRGHYKRTMVKGEQSEEKNQENLDLKPNSGKIIYQDNIIKFDKVPLVTPNGDLLIKELSFEVKSGMNVLVCGPNGCGKSSLFRTLGELWPLFGGSVIKPEKGKLFYIPQKPYMTIGTLRDQVIYPDTVDDMRHRNITDKDLEKLLDIVKLSYLLEREGGWNSIQDWIDVLSGGEKQRIAMARLFYQRPQFAILDECTSAVSVDVEGNMYEYCKSVDITLFTVSHRKSLWKYHDYYLRMDGRGNFEFQPIDKDTEEFGS</sequence>
<feature type="domain" description="ABC transmembrane type-1" evidence="11">
    <location>
        <begin position="94"/>
        <end position="328"/>
    </location>
</feature>
<dbReference type="PROSITE" id="PS00211">
    <property type="entry name" value="ABC_TRANSPORTER_1"/>
    <property type="match status" value="1"/>
</dbReference>
<evidence type="ECO:0000256" key="2">
    <source>
        <dbReference type="ARBA" id="ARBA00008575"/>
    </source>
</evidence>
<dbReference type="InterPro" id="IPR036640">
    <property type="entry name" value="ABC1_TM_sf"/>
</dbReference>
<evidence type="ECO:0000256" key="1">
    <source>
        <dbReference type="ARBA" id="ARBA00004585"/>
    </source>
</evidence>
<dbReference type="FunFam" id="3.40.50.300:FF:000636">
    <property type="entry name" value="ATP-binding cassette sub-family D member 3"/>
    <property type="match status" value="1"/>
</dbReference>
<accession>A0A814CQX2</accession>
<dbReference type="GO" id="GO:0015910">
    <property type="term" value="P:long-chain fatty acid import into peroxisome"/>
    <property type="evidence" value="ECO:0007669"/>
    <property type="project" value="TreeGrafter"/>
</dbReference>
<dbReference type="SUPFAM" id="SSF52540">
    <property type="entry name" value="P-loop containing nucleoside triphosphate hydrolases"/>
    <property type="match status" value="1"/>
</dbReference>
<dbReference type="Proteomes" id="UP000663879">
    <property type="component" value="Unassembled WGS sequence"/>
</dbReference>
<dbReference type="InterPro" id="IPR011527">
    <property type="entry name" value="ABC1_TM_dom"/>
</dbReference>
<comment type="caution">
    <text evidence="12">The sequence shown here is derived from an EMBL/GenBank/DDBJ whole genome shotgun (WGS) entry which is preliminary data.</text>
</comment>
<dbReference type="GO" id="GO:0006635">
    <property type="term" value="P:fatty acid beta-oxidation"/>
    <property type="evidence" value="ECO:0007669"/>
    <property type="project" value="TreeGrafter"/>
</dbReference>
<reference evidence="12" key="1">
    <citation type="submission" date="2021-02" db="EMBL/GenBank/DDBJ databases">
        <authorList>
            <person name="Nowell W R."/>
        </authorList>
    </citation>
    <scope>NUCLEOTIDE SEQUENCE</scope>
    <source>
        <strain evidence="12">Ploen Becks lab</strain>
    </source>
</reference>
<evidence type="ECO:0000259" key="11">
    <source>
        <dbReference type="PROSITE" id="PS50929"/>
    </source>
</evidence>
<evidence type="ECO:0000256" key="5">
    <source>
        <dbReference type="ARBA" id="ARBA00022741"/>
    </source>
</evidence>
<dbReference type="Pfam" id="PF00005">
    <property type="entry name" value="ABC_tran"/>
    <property type="match status" value="1"/>
</dbReference>
<dbReference type="AlphaFoldDB" id="A0A814CQX2"/>
<dbReference type="PANTHER" id="PTHR11384">
    <property type="entry name" value="ATP-BINDING CASSETTE, SUB-FAMILY D MEMBER"/>
    <property type="match status" value="1"/>
</dbReference>
<dbReference type="SMART" id="SM00382">
    <property type="entry name" value="AAA"/>
    <property type="match status" value="1"/>
</dbReference>
<dbReference type="GO" id="GO:0005324">
    <property type="term" value="F:long-chain fatty acid transmembrane transporter activity"/>
    <property type="evidence" value="ECO:0007669"/>
    <property type="project" value="TreeGrafter"/>
</dbReference>
<keyword evidence="4 9" id="KW-0812">Transmembrane</keyword>
<feature type="transmembrane region" description="Helical" evidence="9">
    <location>
        <begin position="12"/>
        <end position="32"/>
    </location>
</feature>
<dbReference type="PROSITE" id="PS50893">
    <property type="entry name" value="ABC_TRANSPORTER_2"/>
    <property type="match status" value="1"/>
</dbReference>
<dbReference type="GO" id="GO:0140359">
    <property type="term" value="F:ABC-type transporter activity"/>
    <property type="evidence" value="ECO:0007669"/>
    <property type="project" value="InterPro"/>
</dbReference>
<feature type="transmembrane region" description="Helical" evidence="9">
    <location>
        <begin position="77"/>
        <end position="102"/>
    </location>
</feature>
<dbReference type="GO" id="GO:0005778">
    <property type="term" value="C:peroxisomal membrane"/>
    <property type="evidence" value="ECO:0007669"/>
    <property type="project" value="UniProtKB-SubCell"/>
</dbReference>
<dbReference type="GO" id="GO:0005524">
    <property type="term" value="F:ATP binding"/>
    <property type="evidence" value="ECO:0007669"/>
    <property type="project" value="UniProtKB-KW"/>
</dbReference>
<name>A0A814CQX2_9BILA</name>
<dbReference type="InterPro" id="IPR017871">
    <property type="entry name" value="ABC_transporter-like_CS"/>
</dbReference>
<dbReference type="Pfam" id="PF06472">
    <property type="entry name" value="ABC_membrane_2"/>
    <property type="match status" value="1"/>
</dbReference>
<dbReference type="GO" id="GO:0016887">
    <property type="term" value="F:ATP hydrolysis activity"/>
    <property type="evidence" value="ECO:0007669"/>
    <property type="project" value="InterPro"/>
</dbReference>
<keyword evidence="3" id="KW-0813">Transport</keyword>
<evidence type="ECO:0000313" key="13">
    <source>
        <dbReference type="Proteomes" id="UP000663879"/>
    </source>
</evidence>
<dbReference type="InterPro" id="IPR003593">
    <property type="entry name" value="AAA+_ATPase"/>
</dbReference>
<protein>
    <submittedName>
        <fullName evidence="12">Uncharacterized protein</fullName>
    </submittedName>
</protein>
<evidence type="ECO:0000259" key="10">
    <source>
        <dbReference type="PROSITE" id="PS50893"/>
    </source>
</evidence>
<comment type="subcellular location">
    <subcellularLocation>
        <location evidence="1">Peroxisome membrane</location>
        <topology evidence="1">Multi-pass membrane protein</topology>
    </subcellularLocation>
</comment>
<dbReference type="EMBL" id="CAJNOC010002644">
    <property type="protein sequence ID" value="CAF0944531.1"/>
    <property type="molecule type" value="Genomic_DNA"/>
</dbReference>
<dbReference type="PANTHER" id="PTHR11384:SF62">
    <property type="entry name" value="ATP-BINDING CASSETTE SUB-FAMILY D MEMBER 3"/>
    <property type="match status" value="1"/>
</dbReference>
<proteinExistence type="inferred from homology"/>
<dbReference type="InterPro" id="IPR003439">
    <property type="entry name" value="ABC_transporter-like_ATP-bd"/>
</dbReference>
<feature type="transmembrane region" description="Helical" evidence="9">
    <location>
        <begin position="234"/>
        <end position="254"/>
    </location>
</feature>
<dbReference type="CDD" id="cd03223">
    <property type="entry name" value="ABCD_peroxisomal_ALDP"/>
    <property type="match status" value="1"/>
</dbReference>
<keyword evidence="8 9" id="KW-0472">Membrane</keyword>
<evidence type="ECO:0000256" key="6">
    <source>
        <dbReference type="ARBA" id="ARBA00022840"/>
    </source>
</evidence>
<dbReference type="GO" id="GO:0042760">
    <property type="term" value="P:very long-chain fatty acid catabolic process"/>
    <property type="evidence" value="ECO:0007669"/>
    <property type="project" value="TreeGrafter"/>
</dbReference>
<comment type="similarity">
    <text evidence="2">Belongs to the ABC transporter superfamily. ABCD family. Peroxisomal fatty acyl CoA transporter (TC 3.A.1.203) subfamily.</text>
</comment>
<evidence type="ECO:0000256" key="7">
    <source>
        <dbReference type="ARBA" id="ARBA00022989"/>
    </source>
</evidence>
<keyword evidence="7 9" id="KW-1133">Transmembrane helix</keyword>
<dbReference type="PROSITE" id="PS50929">
    <property type="entry name" value="ABC_TM1F"/>
    <property type="match status" value="1"/>
</dbReference>
<keyword evidence="13" id="KW-1185">Reference proteome</keyword>
<organism evidence="12 13">
    <name type="scientific">Brachionus calyciflorus</name>
    <dbReference type="NCBI Taxonomy" id="104777"/>
    <lineage>
        <taxon>Eukaryota</taxon>
        <taxon>Metazoa</taxon>
        <taxon>Spiralia</taxon>
        <taxon>Gnathifera</taxon>
        <taxon>Rotifera</taxon>
        <taxon>Eurotatoria</taxon>
        <taxon>Monogononta</taxon>
        <taxon>Pseudotrocha</taxon>
        <taxon>Ploima</taxon>
        <taxon>Brachionidae</taxon>
        <taxon>Brachionus</taxon>
    </lineage>
</organism>
<dbReference type="Gene3D" id="3.40.50.300">
    <property type="entry name" value="P-loop containing nucleotide triphosphate hydrolases"/>
    <property type="match status" value="1"/>
</dbReference>
<dbReference type="Gene3D" id="1.20.1560.10">
    <property type="entry name" value="ABC transporter type 1, transmembrane domain"/>
    <property type="match status" value="1"/>
</dbReference>
<dbReference type="InterPro" id="IPR050835">
    <property type="entry name" value="ABC_transporter_sub-D"/>
</dbReference>
<evidence type="ECO:0000256" key="8">
    <source>
        <dbReference type="ARBA" id="ARBA00023136"/>
    </source>
</evidence>